<dbReference type="PANTHER" id="PTHR10903">
    <property type="entry name" value="GTPASE, IMAP FAMILY MEMBER-RELATED"/>
    <property type="match status" value="1"/>
</dbReference>
<protein>
    <recommendedName>
        <fullName evidence="4">AIG1-type G domain-containing protein</fullName>
    </recommendedName>
</protein>
<reference evidence="6" key="1">
    <citation type="journal article" date="2024" name="IScience">
        <title>Strigolactones Initiate the Formation of Haustorium-like Structures in Castilleja.</title>
        <authorList>
            <person name="Buerger M."/>
            <person name="Peterson D."/>
            <person name="Chory J."/>
        </authorList>
    </citation>
    <scope>NUCLEOTIDE SEQUENCE [LARGE SCALE GENOMIC DNA]</scope>
</reference>
<dbReference type="PANTHER" id="PTHR10903:SF120">
    <property type="entry name" value="TRANSLOCASE OF CHLOROPLAST 159, CHLOROPLASTIC"/>
    <property type="match status" value="1"/>
</dbReference>
<organism evidence="5 6">
    <name type="scientific">Castilleja foliolosa</name>
    <dbReference type="NCBI Taxonomy" id="1961234"/>
    <lineage>
        <taxon>Eukaryota</taxon>
        <taxon>Viridiplantae</taxon>
        <taxon>Streptophyta</taxon>
        <taxon>Embryophyta</taxon>
        <taxon>Tracheophyta</taxon>
        <taxon>Spermatophyta</taxon>
        <taxon>Magnoliopsida</taxon>
        <taxon>eudicotyledons</taxon>
        <taxon>Gunneridae</taxon>
        <taxon>Pentapetalae</taxon>
        <taxon>asterids</taxon>
        <taxon>lamiids</taxon>
        <taxon>Lamiales</taxon>
        <taxon>Orobanchaceae</taxon>
        <taxon>Pedicularideae</taxon>
        <taxon>Castillejinae</taxon>
        <taxon>Castilleja</taxon>
    </lineage>
</organism>
<evidence type="ECO:0000313" key="6">
    <source>
        <dbReference type="Proteomes" id="UP001632038"/>
    </source>
</evidence>
<evidence type="ECO:0000256" key="2">
    <source>
        <dbReference type="ARBA" id="ARBA00023134"/>
    </source>
</evidence>
<proteinExistence type="predicted"/>
<keyword evidence="1" id="KW-0547">Nucleotide-binding</keyword>
<sequence>MDSRLHGVPLSATMAAFSNNSLSGIRAPLTLDESDFEYSASPKSRRNSIASSYYSNSEFEAESFEDEPETKPYVTNNDEEILGKTHLFQEHEFYKPSVMNPDEKLAQESGNVDGDSFFWPPGKSPDEEFARKSSSVDGKSFSRAFVGTPDEKSSKVFSNVNDSDDSVSLLSESGDEFVENEEGVENGLTQIADIIKVPVVQKIHIPIAKISRDSDSDSQGSEVSEDEGFLGIVRVPSFDVLCRVNSAPKVRILEADEGDEDESQAEKMVDMEFVKDLVVSDSVLSREDENEHIVLEDIIKCVVITDTVQDIGPDVSEEDILHLDEKVQEFDVTDVREKCMDLIVCSDADLEDNLVCSQNVECEKIESFSHLEDASSTDNEACQSVLEEDILHLDEKIQEFDATDVREKCMDLVVLNDADLEDNLFCSQNVECEKLETDGELEQTKIESFSHLEDASSTGNEACQTVLEITELGQETTTEAENSEISIPPSDNETLSDHPQEIDCAVVEGSGCGQILDSASDDSAAKSESVDAVEIFLPERISADLDSVFGSARPIIETVNEREKIEKLERTRVDDFVNSDVLHQLSKSPPQAFCVDSARKPVLELEAQMKSNLDYSLRILVIGKTGVGKSATINSIFGESKTVVSAFEPSTARVKEIIGKIDGVEIKIFDTPGLRTSPTDQSLNRKILSSIKKVMQKSPPDFILYVDRLDADFSNLNDLPLMKLITSFLGSSIWKKSILVFTHANLALPDGYLLSHDEFIAQQSQAFQHLIRLSALMKTDDLMIPVSLIENDPFDNGEKWRNNLLDLCCSIKILSESSSVVEIDSRSNLLNMIFGHCFFESYNYCDYDHGVLVEDSLDTTNRLPAVISVRISKDKKKFDVRLRSSVLALFPAAKAVFDKIFRQSC</sequence>
<gene>
    <name evidence="5" type="ORF">CASFOL_030064</name>
</gene>
<feature type="domain" description="AIG1-type G" evidence="4">
    <location>
        <begin position="614"/>
        <end position="831"/>
    </location>
</feature>
<evidence type="ECO:0000256" key="3">
    <source>
        <dbReference type="SAM" id="MobiDB-lite"/>
    </source>
</evidence>
<name>A0ABD3CCI0_9LAMI</name>
<keyword evidence="6" id="KW-1185">Reference proteome</keyword>
<dbReference type="GO" id="GO:0005525">
    <property type="term" value="F:GTP binding"/>
    <property type="evidence" value="ECO:0007669"/>
    <property type="project" value="UniProtKB-KW"/>
</dbReference>
<comment type="caution">
    <text evidence="5">The sequence shown here is derived from an EMBL/GenBank/DDBJ whole genome shotgun (WGS) entry which is preliminary data.</text>
</comment>
<dbReference type="InterPro" id="IPR006703">
    <property type="entry name" value="G_AIG1"/>
</dbReference>
<feature type="region of interest" description="Disordered" evidence="3">
    <location>
        <begin position="104"/>
        <end position="134"/>
    </location>
</feature>
<keyword evidence="2" id="KW-0342">GTP-binding</keyword>
<evidence type="ECO:0000256" key="1">
    <source>
        <dbReference type="ARBA" id="ARBA00022741"/>
    </source>
</evidence>
<evidence type="ECO:0000313" key="5">
    <source>
        <dbReference type="EMBL" id="KAL3626515.1"/>
    </source>
</evidence>
<dbReference type="EMBL" id="JAVIJP010000047">
    <property type="protein sequence ID" value="KAL3626515.1"/>
    <property type="molecule type" value="Genomic_DNA"/>
</dbReference>
<dbReference type="AlphaFoldDB" id="A0ABD3CCI0"/>
<dbReference type="InterPro" id="IPR045058">
    <property type="entry name" value="GIMA/IAN/Toc"/>
</dbReference>
<feature type="region of interest" description="Disordered" evidence="3">
    <location>
        <begin position="475"/>
        <end position="497"/>
    </location>
</feature>
<feature type="compositionally biased region" description="Acidic residues" evidence="3">
    <location>
        <begin position="59"/>
        <end position="68"/>
    </location>
</feature>
<dbReference type="Proteomes" id="UP001632038">
    <property type="component" value="Unassembled WGS sequence"/>
</dbReference>
<dbReference type="SUPFAM" id="SSF52540">
    <property type="entry name" value="P-loop containing nucleoside triphosphate hydrolases"/>
    <property type="match status" value="1"/>
</dbReference>
<dbReference type="Gene3D" id="3.40.50.300">
    <property type="entry name" value="P-loop containing nucleotide triphosphate hydrolases"/>
    <property type="match status" value="1"/>
</dbReference>
<accession>A0ABD3CCI0</accession>
<feature type="compositionally biased region" description="Polar residues" evidence="3">
    <location>
        <begin position="475"/>
        <end position="493"/>
    </location>
</feature>
<dbReference type="Pfam" id="PF04548">
    <property type="entry name" value="AIG1"/>
    <property type="match status" value="1"/>
</dbReference>
<dbReference type="InterPro" id="IPR027417">
    <property type="entry name" value="P-loop_NTPase"/>
</dbReference>
<feature type="region of interest" description="Disordered" evidence="3">
    <location>
        <begin position="59"/>
        <end position="78"/>
    </location>
</feature>
<dbReference type="PROSITE" id="PS51720">
    <property type="entry name" value="G_AIG1"/>
    <property type="match status" value="1"/>
</dbReference>
<evidence type="ECO:0000259" key="4">
    <source>
        <dbReference type="PROSITE" id="PS51720"/>
    </source>
</evidence>